<dbReference type="Proteomes" id="UP001259347">
    <property type="component" value="Unassembled WGS sequence"/>
</dbReference>
<evidence type="ECO:0000259" key="1">
    <source>
        <dbReference type="Pfam" id="PF09951"/>
    </source>
</evidence>
<sequence>MSAADSGEYLADPSNWRITDFNDACGVEPALIGIYDLPVGSDLQIVVDEQGKRIVETPTGRELTPEQMYVPPGYRQ</sequence>
<evidence type="ECO:0000313" key="2">
    <source>
        <dbReference type="EMBL" id="MDR6865502.1"/>
    </source>
</evidence>
<protein>
    <recommendedName>
        <fullName evidence="1">Immunity protein Imm33 domain-containing protein</fullName>
    </recommendedName>
</protein>
<dbReference type="RefSeq" id="WP_310016503.1">
    <property type="nucleotide sequence ID" value="NZ_JAVDUM010000001.1"/>
</dbReference>
<gene>
    <name evidence="2" type="ORF">J2Y69_000084</name>
</gene>
<reference evidence="2 3" key="1">
    <citation type="submission" date="2023-07" db="EMBL/GenBank/DDBJ databases">
        <title>Sorghum-associated microbial communities from plants grown in Nebraska, USA.</title>
        <authorList>
            <person name="Schachtman D."/>
        </authorList>
    </citation>
    <scope>NUCLEOTIDE SEQUENCE [LARGE SCALE GENOMIC DNA]</scope>
    <source>
        <strain evidence="2 3">2980</strain>
    </source>
</reference>
<evidence type="ECO:0000313" key="3">
    <source>
        <dbReference type="Proteomes" id="UP001259347"/>
    </source>
</evidence>
<proteinExistence type="predicted"/>
<keyword evidence="3" id="KW-1185">Reference proteome</keyword>
<name>A0ABU1S7A8_9MICO</name>
<dbReference type="InterPro" id="IPR018689">
    <property type="entry name" value="Imm33_dom"/>
</dbReference>
<organism evidence="2 3">
    <name type="scientific">Microbacterium resistens</name>
    <dbReference type="NCBI Taxonomy" id="156977"/>
    <lineage>
        <taxon>Bacteria</taxon>
        <taxon>Bacillati</taxon>
        <taxon>Actinomycetota</taxon>
        <taxon>Actinomycetes</taxon>
        <taxon>Micrococcales</taxon>
        <taxon>Microbacteriaceae</taxon>
        <taxon>Microbacterium</taxon>
    </lineage>
</organism>
<dbReference type="EMBL" id="JAVDUM010000001">
    <property type="protein sequence ID" value="MDR6865502.1"/>
    <property type="molecule type" value="Genomic_DNA"/>
</dbReference>
<feature type="domain" description="Immunity protein Imm33" evidence="1">
    <location>
        <begin position="1"/>
        <end position="52"/>
    </location>
</feature>
<accession>A0ABU1S7A8</accession>
<comment type="caution">
    <text evidence="2">The sequence shown here is derived from an EMBL/GenBank/DDBJ whole genome shotgun (WGS) entry which is preliminary data.</text>
</comment>
<dbReference type="Pfam" id="PF09951">
    <property type="entry name" value="Imm33"/>
    <property type="match status" value="1"/>
</dbReference>